<sequence>MTAGPYLDSPPLTEEQRVIVEQPADAMVLVTAGAGAGKTHTLVRRVESLVSDEGLATGDILVLTFSRAAVRELRERLSRHGDRSRHVRVTTFDSWALEILNEVAADIEWKTRSFDERIREATKVVADENRAPEWLDELRHVVIDEVQDLVGDRRELIEVLLESYDCGFTIVGDPAQAIYGYQVTDPDERTIETNRFFDWLRSYFVDDLVELSLTRNFRASTEEACSALSFESTMRGCRTLADAERAHEELRLELATRMDFGDITVPFIRDSLCVTDITTAVLCRTNGEALLISEWLHDAGIPHQLRRAAQDRAVPAWLNELMHADQGALTLARQRFDELYPSLPAGAGRENDPERVWRLLCASTRERAGRSVDLSRLREAISAGRLPDELTAQPPHHLVISTFHRAKGLEFDRVLVVDPGQITVEKDDLSADVADRARALYVAMTRPRKELYRLEPPPGARPVENGFRLVRKDRRTGRWARFGYQYWKRSGLELLGGDIHPHHPAGSHQIDGDPVSLQEHLRSRTAPGDSVVLERIDDVHEDHEERLGPGYALTHGEHAVGVASERFRRDLYRHMQQSRSYQPRNWPRRITDLRIDNVETIAGERAAAVHAGLGELGVWLAPRPVGLGRFHYDRTEKGKD</sequence>
<evidence type="ECO:0000256" key="7">
    <source>
        <dbReference type="ARBA" id="ARBA00034808"/>
    </source>
</evidence>
<accession>A0A2M8M4N2</accession>
<evidence type="ECO:0000256" key="9">
    <source>
        <dbReference type="PROSITE-ProRule" id="PRU00560"/>
    </source>
</evidence>
<evidence type="ECO:0000256" key="1">
    <source>
        <dbReference type="ARBA" id="ARBA00022741"/>
    </source>
</evidence>
<keyword evidence="4 9" id="KW-0067">ATP-binding</keyword>
<organism evidence="11 12">
    <name type="scientific">Streptomyces carminius</name>
    <dbReference type="NCBI Taxonomy" id="2665496"/>
    <lineage>
        <taxon>Bacteria</taxon>
        <taxon>Bacillati</taxon>
        <taxon>Actinomycetota</taxon>
        <taxon>Actinomycetes</taxon>
        <taxon>Kitasatosporales</taxon>
        <taxon>Streptomycetaceae</taxon>
        <taxon>Streptomyces</taxon>
    </lineage>
</organism>
<keyword evidence="5" id="KW-0413">Isomerase</keyword>
<dbReference type="GO" id="GO:0016887">
    <property type="term" value="F:ATP hydrolysis activity"/>
    <property type="evidence" value="ECO:0007669"/>
    <property type="project" value="RHEA"/>
</dbReference>
<dbReference type="Proteomes" id="UP000230407">
    <property type="component" value="Unassembled WGS sequence"/>
</dbReference>
<evidence type="ECO:0000256" key="2">
    <source>
        <dbReference type="ARBA" id="ARBA00022801"/>
    </source>
</evidence>
<name>A0A2M8M4N2_9ACTN</name>
<evidence type="ECO:0000259" key="10">
    <source>
        <dbReference type="PROSITE" id="PS51198"/>
    </source>
</evidence>
<dbReference type="PROSITE" id="PS51198">
    <property type="entry name" value="UVRD_HELICASE_ATP_BIND"/>
    <property type="match status" value="1"/>
</dbReference>
<dbReference type="GO" id="GO:0003677">
    <property type="term" value="F:DNA binding"/>
    <property type="evidence" value="ECO:0007669"/>
    <property type="project" value="InterPro"/>
</dbReference>
<evidence type="ECO:0000256" key="8">
    <source>
        <dbReference type="ARBA" id="ARBA00048988"/>
    </source>
</evidence>
<dbReference type="GO" id="GO:0005524">
    <property type="term" value="F:ATP binding"/>
    <property type="evidence" value="ECO:0007669"/>
    <property type="project" value="UniProtKB-UniRule"/>
</dbReference>
<reference evidence="11 12" key="1">
    <citation type="submission" date="2017-11" db="EMBL/GenBank/DDBJ databases">
        <title>Streptomyces carmine sp. nov., a novel actinomycete isolated from Sophora alopecuroides in Xinjiang, China.</title>
        <authorList>
            <person name="Wang Y."/>
            <person name="Luo X."/>
            <person name="Wan C."/>
            <person name="Zhang L."/>
        </authorList>
    </citation>
    <scope>NUCLEOTIDE SEQUENCE [LARGE SCALE GENOMIC DNA]</scope>
    <source>
        <strain evidence="11 12">TRM SA0054</strain>
    </source>
</reference>
<comment type="catalytic activity">
    <reaction evidence="8">
        <text>ATP + H2O = ADP + phosphate + H(+)</text>
        <dbReference type="Rhea" id="RHEA:13065"/>
        <dbReference type="ChEBI" id="CHEBI:15377"/>
        <dbReference type="ChEBI" id="CHEBI:15378"/>
        <dbReference type="ChEBI" id="CHEBI:30616"/>
        <dbReference type="ChEBI" id="CHEBI:43474"/>
        <dbReference type="ChEBI" id="CHEBI:456216"/>
        <dbReference type="EC" id="5.6.2.4"/>
    </reaction>
</comment>
<evidence type="ECO:0000313" key="11">
    <source>
        <dbReference type="EMBL" id="PJE99171.1"/>
    </source>
</evidence>
<dbReference type="Pfam" id="PF13361">
    <property type="entry name" value="UvrD_C"/>
    <property type="match status" value="1"/>
</dbReference>
<dbReference type="SUPFAM" id="SSF52540">
    <property type="entry name" value="P-loop containing nucleoside triphosphate hydrolases"/>
    <property type="match status" value="1"/>
</dbReference>
<dbReference type="InterPro" id="IPR014016">
    <property type="entry name" value="UvrD-like_ATP-bd"/>
</dbReference>
<dbReference type="PANTHER" id="PTHR11070">
    <property type="entry name" value="UVRD / RECB / PCRA DNA HELICASE FAMILY MEMBER"/>
    <property type="match status" value="1"/>
</dbReference>
<dbReference type="CDD" id="cd17932">
    <property type="entry name" value="DEXQc_UvrD"/>
    <property type="match status" value="1"/>
</dbReference>
<dbReference type="PANTHER" id="PTHR11070:SF2">
    <property type="entry name" value="ATP-DEPENDENT DNA HELICASE SRS2"/>
    <property type="match status" value="1"/>
</dbReference>
<evidence type="ECO:0000313" key="12">
    <source>
        <dbReference type="Proteomes" id="UP000230407"/>
    </source>
</evidence>
<evidence type="ECO:0000256" key="4">
    <source>
        <dbReference type="ARBA" id="ARBA00022840"/>
    </source>
</evidence>
<evidence type="ECO:0000256" key="3">
    <source>
        <dbReference type="ARBA" id="ARBA00022806"/>
    </source>
</evidence>
<keyword evidence="12" id="KW-1185">Reference proteome</keyword>
<keyword evidence="1 9" id="KW-0547">Nucleotide-binding</keyword>
<evidence type="ECO:0000256" key="6">
    <source>
        <dbReference type="ARBA" id="ARBA00034617"/>
    </source>
</evidence>
<protein>
    <recommendedName>
        <fullName evidence="7">DNA 3'-5' helicase</fullName>
        <ecNumber evidence="7">5.6.2.4</ecNumber>
    </recommendedName>
</protein>
<keyword evidence="2 9" id="KW-0378">Hydrolase</keyword>
<dbReference type="EMBL" id="PGGW01000018">
    <property type="protein sequence ID" value="PJE99171.1"/>
    <property type="molecule type" value="Genomic_DNA"/>
</dbReference>
<dbReference type="EC" id="5.6.2.4" evidence="7"/>
<dbReference type="RefSeq" id="WP_100201146.1">
    <property type="nucleotide sequence ID" value="NZ_PGGW01000018.1"/>
</dbReference>
<feature type="binding site" evidence="9">
    <location>
        <begin position="32"/>
        <end position="39"/>
    </location>
    <ligand>
        <name>ATP</name>
        <dbReference type="ChEBI" id="CHEBI:30616"/>
    </ligand>
</feature>
<dbReference type="InterPro" id="IPR000212">
    <property type="entry name" value="DNA_helicase_UvrD/REP"/>
</dbReference>
<evidence type="ECO:0000256" key="5">
    <source>
        <dbReference type="ARBA" id="ARBA00023235"/>
    </source>
</evidence>
<gene>
    <name evidence="11" type="ORF">CUT44_06190</name>
</gene>
<dbReference type="AlphaFoldDB" id="A0A2M8M4N2"/>
<keyword evidence="3 9" id="KW-0347">Helicase</keyword>
<dbReference type="InterPro" id="IPR027417">
    <property type="entry name" value="P-loop_NTPase"/>
</dbReference>
<dbReference type="GO" id="GO:0000725">
    <property type="term" value="P:recombinational repair"/>
    <property type="evidence" value="ECO:0007669"/>
    <property type="project" value="TreeGrafter"/>
</dbReference>
<feature type="domain" description="UvrD-like helicase ATP-binding" evidence="10">
    <location>
        <begin position="11"/>
        <end position="372"/>
    </location>
</feature>
<dbReference type="Pfam" id="PF00580">
    <property type="entry name" value="UvrD-helicase"/>
    <property type="match status" value="2"/>
</dbReference>
<proteinExistence type="predicted"/>
<dbReference type="Gene3D" id="3.40.50.300">
    <property type="entry name" value="P-loop containing nucleotide triphosphate hydrolases"/>
    <property type="match status" value="2"/>
</dbReference>
<comment type="catalytic activity">
    <reaction evidence="6">
        <text>Couples ATP hydrolysis with the unwinding of duplex DNA by translocating in the 3'-5' direction.</text>
        <dbReference type="EC" id="5.6.2.4"/>
    </reaction>
</comment>
<dbReference type="GO" id="GO:0043138">
    <property type="term" value="F:3'-5' DNA helicase activity"/>
    <property type="evidence" value="ECO:0007669"/>
    <property type="project" value="UniProtKB-EC"/>
</dbReference>
<dbReference type="InterPro" id="IPR014017">
    <property type="entry name" value="DNA_helicase_UvrD-like_C"/>
</dbReference>
<comment type="caution">
    <text evidence="11">The sequence shown here is derived from an EMBL/GenBank/DDBJ whole genome shotgun (WGS) entry which is preliminary data.</text>
</comment>